<dbReference type="SUPFAM" id="SSF111347">
    <property type="entry name" value="Rap/Ran-GAP"/>
    <property type="match status" value="1"/>
</dbReference>
<dbReference type="PANTHER" id="PTHR10063">
    <property type="entry name" value="TUBERIN"/>
    <property type="match status" value="1"/>
</dbReference>
<keyword evidence="2" id="KW-0597">Phosphoprotein</keyword>
<proteinExistence type="predicted"/>
<dbReference type="GO" id="GO:0005737">
    <property type="term" value="C:cytoplasm"/>
    <property type="evidence" value="ECO:0007669"/>
    <property type="project" value="TreeGrafter"/>
</dbReference>
<feature type="region of interest" description="Disordered" evidence="3">
    <location>
        <begin position="143"/>
        <end position="177"/>
    </location>
</feature>
<feature type="compositionally biased region" description="Low complexity" evidence="3">
    <location>
        <begin position="161"/>
        <end position="177"/>
    </location>
</feature>
<dbReference type="InterPro" id="IPR000331">
    <property type="entry name" value="Rap/Ran_GAP_dom"/>
</dbReference>
<dbReference type="GO" id="GO:0005634">
    <property type="term" value="C:nucleus"/>
    <property type="evidence" value="ECO:0007669"/>
    <property type="project" value="InterPro"/>
</dbReference>
<evidence type="ECO:0000256" key="3">
    <source>
        <dbReference type="SAM" id="MobiDB-lite"/>
    </source>
</evidence>
<dbReference type="InterPro" id="IPR027107">
    <property type="entry name" value="Tuberin/Ral-act_asu"/>
</dbReference>
<evidence type="ECO:0000256" key="1">
    <source>
        <dbReference type="ARBA" id="ARBA00022468"/>
    </source>
</evidence>
<protein>
    <submittedName>
        <fullName evidence="4">Ral GTPase-activating protein subunit alpha-1-like protein</fullName>
    </submittedName>
</protein>
<dbReference type="InterPro" id="IPR046859">
    <property type="entry name" value="RGPA/RALGAPB_N"/>
</dbReference>
<evidence type="ECO:0000313" key="5">
    <source>
        <dbReference type="Proteomes" id="UP000616769"/>
    </source>
</evidence>
<dbReference type="GO" id="GO:0005096">
    <property type="term" value="F:GTPase activator activity"/>
    <property type="evidence" value="ECO:0007669"/>
    <property type="project" value="UniProtKB-KW"/>
</dbReference>
<dbReference type="EMBL" id="JXLN01016698">
    <property type="protein sequence ID" value="KPM11222.1"/>
    <property type="molecule type" value="Genomic_DNA"/>
</dbReference>
<dbReference type="VEuPathDB" id="VectorBase:SSCA002143"/>
<dbReference type="PANTHER" id="PTHR10063:SF11">
    <property type="entry name" value="RHO GTPASE-ACTIVATING PROTEIN CG5521-RELATED"/>
    <property type="match status" value="1"/>
</dbReference>
<reference evidence="4 5" key="1">
    <citation type="journal article" date="2015" name="Parasit. Vectors">
        <title>Draft genome of the scabies mite.</title>
        <authorList>
            <person name="Rider S.D.Jr."/>
            <person name="Morgan M.S."/>
            <person name="Arlian L.G."/>
        </authorList>
    </citation>
    <scope>NUCLEOTIDE SEQUENCE [LARGE SCALE GENOMIC DNA]</scope>
    <source>
        <strain evidence="4">Arlian Lab</strain>
    </source>
</reference>
<feature type="region of interest" description="Disordered" evidence="3">
    <location>
        <begin position="197"/>
        <end position="224"/>
    </location>
</feature>
<gene>
    <name evidence="4" type="ORF">QR98_0097920</name>
</gene>
<accession>A0A132AJQ4</accession>
<dbReference type="Pfam" id="PF02145">
    <property type="entry name" value="Rap_GAP"/>
    <property type="match status" value="1"/>
</dbReference>
<comment type="caution">
    <text evidence="4">The sequence shown here is derived from an EMBL/GenBank/DDBJ whole genome shotgun (WGS) entry which is preliminary data.</text>
</comment>
<dbReference type="OrthoDB" id="19311at2759"/>
<dbReference type="FunFam" id="3.40.50.11210:FF:000001">
    <property type="entry name" value="Ral GTPase-activating protein subunit alpha-1 isoform 1"/>
    <property type="match status" value="1"/>
</dbReference>
<name>A0A132AJQ4_SARSC</name>
<evidence type="ECO:0000313" key="4">
    <source>
        <dbReference type="EMBL" id="KPM11222.1"/>
    </source>
</evidence>
<dbReference type="Gene3D" id="3.40.50.11210">
    <property type="entry name" value="Rap/Ran-GAP"/>
    <property type="match status" value="1"/>
</dbReference>
<dbReference type="GO" id="GO:0051056">
    <property type="term" value="P:regulation of small GTPase mediated signal transduction"/>
    <property type="evidence" value="ECO:0007669"/>
    <property type="project" value="InterPro"/>
</dbReference>
<dbReference type="Proteomes" id="UP000616769">
    <property type="component" value="Unassembled WGS sequence"/>
</dbReference>
<dbReference type="InterPro" id="IPR035974">
    <property type="entry name" value="Rap/Ran-GAP_sf"/>
</dbReference>
<organism evidence="4 5">
    <name type="scientific">Sarcoptes scabiei</name>
    <name type="common">Itch mite</name>
    <name type="synonym">Acarus scabiei</name>
    <dbReference type="NCBI Taxonomy" id="52283"/>
    <lineage>
        <taxon>Eukaryota</taxon>
        <taxon>Metazoa</taxon>
        <taxon>Ecdysozoa</taxon>
        <taxon>Arthropoda</taxon>
        <taxon>Chelicerata</taxon>
        <taxon>Arachnida</taxon>
        <taxon>Acari</taxon>
        <taxon>Acariformes</taxon>
        <taxon>Sarcoptiformes</taxon>
        <taxon>Astigmata</taxon>
        <taxon>Psoroptidia</taxon>
        <taxon>Sarcoptoidea</taxon>
        <taxon>Sarcoptidae</taxon>
        <taxon>Sarcoptinae</taxon>
        <taxon>Sarcoptes</taxon>
    </lineage>
</organism>
<keyword evidence="1" id="KW-0343">GTPase activation</keyword>
<evidence type="ECO:0000256" key="2">
    <source>
        <dbReference type="ARBA" id="ARBA00022553"/>
    </source>
</evidence>
<dbReference type="Pfam" id="PF20412">
    <property type="entry name" value="RALGAPB_N"/>
    <property type="match status" value="1"/>
</dbReference>
<sequence>MAGSLEKQVDLCKRVFNIYRFMVMKIEMEPIVWQNLVQVLIRVTECIISPQLPLRREDTLGGRLAPALFQTLIVTWIKANLNICVSNQLWDQFHHLLRSLTQWEELINEWSNTMFILNRVMSRYVFNINLNELPMDKTISDRKKELKSKPKVHQTSNVAKSSPSSHQQHSPLQQQQSNSNYIEHVHSQHLSLFKSNHSFSQSHHHHQDRTSRASFNSDSTRSELKTQRLITTHNMVIYNQNHQNGSDLMAETLSLGASVPDANSLKETPMTFDSTSATSTCSGSILDQQMSINSCETNCSLQNPCKTHYNKNSVDADLISHKPVLLGGQSRGWNAEAAAILWRRMLGILGNINDIEDPNLHRMTFECLAKITEDFTKIRDNISFLNTCPNKSPHQIVPSLHYFTSWLFEATTLPERYKSGRLLVYKLLCTIAMYKSEQDLGKDFLILFYLALKRAILSYDMYPRTESLQLLGSLIGFFDVFNNVLCLKNAETLNLEPYTDLKDHVIEILIGASKREQTGLGRVIAFCSLGIFLYREFIKRSKFNRIKEIINILIAGTRFNNRVMCRVACDMIRLLADHSQYLVDTHPDFVKRIIEGLCYTLELHIEIFFHRALLKDFKNLLLSIMFCLSHWCMSIPKDYLLKTPVSSDYPGKFHKVFNPLDDSNPDQSEANHLDNNEPNLMNLIIYLYLQIVNLNPIDLALNQSKTSFAEELKGTQCVGDMDTIDYTLLNQSGITSENLDQPHTFASKKQNTMRNEKSPDSITSDQIENLSTIKKAGHLILLHFLNFLGHFPMKSLKTTSLSALINENDDNPYVSSNLTDKIEHESLNSPNVLVFTVNETSLMTFLELPFDAFDDSSIWSKISLHRSGNSVLSAQPVRIIIRNVLGKFVWDSIMLTSPLASDKNILKTNSSQLNNLMTHDHLASITVPAMTESSQKETSDSILEKDDLALLIDSIHQLVPECKSEANDLEFVDNLNQFPEAIDTVALMINQHYQECQLNEEINLFNQKNSNFHLSKFTPPKLDGNDSQCSNDIDYSDPIKEFQYCRQIIEQFGFLSWEKRKQINLLSKNQATIRELRHLDNQQCRDKHKIAVIYVGPGQETKESILMNNSGSKDFEEFVSHLGWDVDLVNHSGFMGGLQSNLSTGATAPYFADSFNEVIFHVSTRLEPINENGLPQNIEKQQLMNMKMRHLGNDEIHIVWTENCKEYRRSILATEFGDALIVIYPLPKEIYPNLYRIQLMRKAEVPFFGPLFHGAVVQKEELAGLVRATAINASRGKRLNMENYKPYFEERYDTIQNLIRKHKEPSTFEEFITRIYSPRYEVLPKLNLLETTNPADLYDHGFISLEDFVNNYSSSLSSRYNFSTSASIHISIDLIDYPENIVARNNQ</sequence>
<dbReference type="PROSITE" id="PS50085">
    <property type="entry name" value="RAPGAP"/>
    <property type="match status" value="1"/>
</dbReference>